<dbReference type="GO" id="GO:0031499">
    <property type="term" value="C:TRAMP complex"/>
    <property type="evidence" value="ECO:0007669"/>
    <property type="project" value="TreeGrafter"/>
</dbReference>
<dbReference type="GO" id="GO:0043634">
    <property type="term" value="P:polyadenylation-dependent ncRNA catabolic process"/>
    <property type="evidence" value="ECO:0007669"/>
    <property type="project" value="TreeGrafter"/>
</dbReference>
<dbReference type="GO" id="GO:1990817">
    <property type="term" value="F:poly(A) RNA polymerase activity"/>
    <property type="evidence" value="ECO:0007669"/>
    <property type="project" value="InterPro"/>
</dbReference>
<dbReference type="Gene3D" id="3.30.460.10">
    <property type="entry name" value="Beta Polymerase, domain 2"/>
    <property type="match status" value="1"/>
</dbReference>
<organism evidence="3 4">
    <name type="scientific">Aphanomyces euteiches</name>
    <dbReference type="NCBI Taxonomy" id="100861"/>
    <lineage>
        <taxon>Eukaryota</taxon>
        <taxon>Sar</taxon>
        <taxon>Stramenopiles</taxon>
        <taxon>Oomycota</taxon>
        <taxon>Saprolegniomycetes</taxon>
        <taxon>Saprolegniales</taxon>
        <taxon>Verrucalvaceae</taxon>
        <taxon>Aphanomyces</taxon>
    </lineage>
</organism>
<dbReference type="Gene3D" id="1.10.1410.10">
    <property type="match status" value="1"/>
</dbReference>
<evidence type="ECO:0000313" key="3">
    <source>
        <dbReference type="EMBL" id="KAF0738837.1"/>
    </source>
</evidence>
<sequence length="638" mass="71003">MDEKASKGHSGPRKRRPKNKNKKKLEDGLIASPSVQSPPKTNEPCLATPVKTITTTKLCAEATPFSPTMKSSSSPNRSLEAATRAYWTQWAINAAEQERARRLRLLAEIQQDEDMERLRRQQWAREVIEVEQHSRTTRMFLDAMQNTAWFQATISPSFLDYEVVCPHSWFGCTYSCMLRHLEEHLLDCPYRQVPDTPTVEYMDLNSYDLVCPNAILGCKTICSRDTLAEHLSVCGIRTRETEWEERMQSQQSAIEASETERLRRINELNDLNSTASLSEVHKLYDAQTKALHSRLHAEIVAFGAAHATSAKLRRPMVLHVIQVITSVVQSTWPTASVEPYGSFVKQLNLPSSDVDLVVGPFHCDRVDDTNAIADVQQLGNLLKSASKPDVAFTSIQIFARASIPLLKVIVVVGDEVSVALDITCWTPKHQGLASAALGLQLCQDIPGLSELTLVLKYYLAKRGLNDAYRGGLSSYGLLLMVAHALLRGQECHSEESQISACPPDVEPNGNLAAIQRAKGEKIAVELTANVKRNDSGDLFLGKLFMDVLHYYGNNFQPEVDAVTLKFPHLNSPPSDVGASFFIQDPLDDSNNVGRHCYRISHILRGFQDVSNYLTALIVRGASGDKDGSLLDRIFESQD</sequence>
<dbReference type="VEuPathDB" id="FungiDB:AeMF1_013236"/>
<dbReference type="GO" id="GO:0031123">
    <property type="term" value="P:RNA 3'-end processing"/>
    <property type="evidence" value="ECO:0007669"/>
    <property type="project" value="TreeGrafter"/>
</dbReference>
<dbReference type="GO" id="GO:0003729">
    <property type="term" value="F:mRNA binding"/>
    <property type="evidence" value="ECO:0007669"/>
    <property type="project" value="TreeGrafter"/>
</dbReference>
<dbReference type="Pfam" id="PF22600">
    <property type="entry name" value="MTPAP-like_central"/>
    <property type="match status" value="1"/>
</dbReference>
<dbReference type="SUPFAM" id="SSF81301">
    <property type="entry name" value="Nucleotidyltransferase"/>
    <property type="match status" value="1"/>
</dbReference>
<feature type="compositionally biased region" description="Basic residues" evidence="1">
    <location>
        <begin position="10"/>
        <end position="23"/>
    </location>
</feature>
<gene>
    <name evidence="3" type="ORF">Ae201684_005448</name>
</gene>
<keyword evidence="4" id="KW-1185">Reference proteome</keyword>
<dbReference type="InterPro" id="IPR043519">
    <property type="entry name" value="NT_sf"/>
</dbReference>
<dbReference type="PANTHER" id="PTHR23092:SF15">
    <property type="entry name" value="INACTIVE NON-CANONICAL POLY(A) RNA POLYMERASE PROTEIN TRF4-2-RELATED"/>
    <property type="match status" value="1"/>
</dbReference>
<dbReference type="EMBL" id="VJMJ01000070">
    <property type="protein sequence ID" value="KAF0738837.1"/>
    <property type="molecule type" value="Genomic_DNA"/>
</dbReference>
<protein>
    <recommendedName>
        <fullName evidence="2">Poly(A) RNA polymerase mitochondrial-like central palm domain-containing protein</fullName>
    </recommendedName>
</protein>
<feature type="region of interest" description="Disordered" evidence="1">
    <location>
        <begin position="1"/>
        <end position="46"/>
    </location>
</feature>
<dbReference type="SUPFAM" id="SSF49599">
    <property type="entry name" value="TRAF domain-like"/>
    <property type="match status" value="1"/>
</dbReference>
<dbReference type="Proteomes" id="UP000481153">
    <property type="component" value="Unassembled WGS sequence"/>
</dbReference>
<accession>A0A6G0XF83</accession>
<dbReference type="InterPro" id="IPR045862">
    <property type="entry name" value="Trf4-like"/>
</dbReference>
<dbReference type="SUPFAM" id="SSF81631">
    <property type="entry name" value="PAP/OAS1 substrate-binding domain"/>
    <property type="match status" value="1"/>
</dbReference>
<dbReference type="InterPro" id="IPR054708">
    <property type="entry name" value="MTPAP-like_central"/>
</dbReference>
<dbReference type="GO" id="GO:0005730">
    <property type="term" value="C:nucleolus"/>
    <property type="evidence" value="ECO:0007669"/>
    <property type="project" value="TreeGrafter"/>
</dbReference>
<name>A0A6G0XF83_9STRA</name>
<proteinExistence type="predicted"/>
<dbReference type="PANTHER" id="PTHR23092">
    <property type="entry name" value="POLY(A) RNA POLYMERASE"/>
    <property type="match status" value="1"/>
</dbReference>
<evidence type="ECO:0000313" key="4">
    <source>
        <dbReference type="Proteomes" id="UP000481153"/>
    </source>
</evidence>
<feature type="domain" description="Poly(A) RNA polymerase mitochondrial-like central palm" evidence="2">
    <location>
        <begin position="319"/>
        <end position="423"/>
    </location>
</feature>
<evidence type="ECO:0000259" key="2">
    <source>
        <dbReference type="Pfam" id="PF22600"/>
    </source>
</evidence>
<evidence type="ECO:0000256" key="1">
    <source>
        <dbReference type="SAM" id="MobiDB-lite"/>
    </source>
</evidence>
<reference evidence="3 4" key="1">
    <citation type="submission" date="2019-07" db="EMBL/GenBank/DDBJ databases">
        <title>Genomics analysis of Aphanomyces spp. identifies a new class of oomycete effector associated with host adaptation.</title>
        <authorList>
            <person name="Gaulin E."/>
        </authorList>
    </citation>
    <scope>NUCLEOTIDE SEQUENCE [LARGE SCALE GENOMIC DNA]</scope>
    <source>
        <strain evidence="3 4">ATCC 201684</strain>
    </source>
</reference>
<dbReference type="AlphaFoldDB" id="A0A6G0XF83"/>
<comment type="caution">
    <text evidence="3">The sequence shown here is derived from an EMBL/GenBank/DDBJ whole genome shotgun (WGS) entry which is preliminary data.</text>
</comment>